<accession>A0A6J7KTH0</accession>
<name>A0A6J7KTH0_9ZZZZ</name>
<reference evidence="2" key="1">
    <citation type="submission" date="2020-05" db="EMBL/GenBank/DDBJ databases">
        <authorList>
            <person name="Chiriac C."/>
            <person name="Salcher M."/>
            <person name="Ghai R."/>
            <person name="Kavagutti S V."/>
        </authorList>
    </citation>
    <scope>NUCLEOTIDE SEQUENCE</scope>
</reference>
<proteinExistence type="predicted"/>
<sequence>MSTTDLDPQSPLSRFLSARPTEADARVPRDAAGPAGVADATPTATAPVAPVRVGDRSVVDAAGAAGVRGTARRADVRHALLGGRPADARPIALRPAGDADVETLRFLAGRDGADRIPGAPVLLAERDGVPVAAIGVRDRRVLADPMADTTDAVDRLQARAAELRGPLRRARWAARLRRGA</sequence>
<feature type="compositionally biased region" description="Polar residues" evidence="1">
    <location>
        <begin position="1"/>
        <end position="12"/>
    </location>
</feature>
<evidence type="ECO:0000256" key="1">
    <source>
        <dbReference type="SAM" id="MobiDB-lite"/>
    </source>
</evidence>
<feature type="region of interest" description="Disordered" evidence="1">
    <location>
        <begin position="1"/>
        <end position="49"/>
    </location>
</feature>
<gene>
    <name evidence="2" type="ORF">UFOPK3564_03819</name>
</gene>
<dbReference type="EMBL" id="CAFBMK010000417">
    <property type="protein sequence ID" value="CAB4956984.1"/>
    <property type="molecule type" value="Genomic_DNA"/>
</dbReference>
<feature type="compositionally biased region" description="Low complexity" evidence="1">
    <location>
        <begin position="30"/>
        <end position="49"/>
    </location>
</feature>
<protein>
    <submittedName>
        <fullName evidence="2">Unannotated protein</fullName>
    </submittedName>
</protein>
<dbReference type="AlphaFoldDB" id="A0A6J7KTH0"/>
<organism evidence="2">
    <name type="scientific">freshwater metagenome</name>
    <dbReference type="NCBI Taxonomy" id="449393"/>
    <lineage>
        <taxon>unclassified sequences</taxon>
        <taxon>metagenomes</taxon>
        <taxon>ecological metagenomes</taxon>
    </lineage>
</organism>
<evidence type="ECO:0000313" key="2">
    <source>
        <dbReference type="EMBL" id="CAB4956984.1"/>
    </source>
</evidence>